<dbReference type="PROSITE" id="PS50162">
    <property type="entry name" value="RECA_2"/>
    <property type="match status" value="1"/>
</dbReference>
<feature type="domain" description="RecA family profile 1" evidence="3">
    <location>
        <begin position="77"/>
        <end position="262"/>
    </location>
</feature>
<keyword evidence="6" id="KW-1185">Reference proteome</keyword>
<evidence type="ECO:0000256" key="2">
    <source>
        <dbReference type="ARBA" id="ARBA00023242"/>
    </source>
</evidence>
<dbReference type="SUPFAM" id="SSF52540">
    <property type="entry name" value="P-loop containing nucleoside triphosphate hydrolases"/>
    <property type="match status" value="1"/>
</dbReference>
<dbReference type="InterPro" id="IPR013632">
    <property type="entry name" value="Rad51_C"/>
</dbReference>
<name>A0AAE1G684_PETCI</name>
<dbReference type="InterPro" id="IPR051988">
    <property type="entry name" value="HRR_RAD51_Paralog"/>
</dbReference>
<dbReference type="GO" id="GO:0033063">
    <property type="term" value="C:Rad51B-Rad51C-Rad51D-XRCC2 complex"/>
    <property type="evidence" value="ECO:0007669"/>
    <property type="project" value="TreeGrafter"/>
</dbReference>
<reference evidence="5" key="1">
    <citation type="submission" date="2023-10" db="EMBL/GenBank/DDBJ databases">
        <title>Genome assemblies of two species of porcelain crab, Petrolisthes cinctipes and Petrolisthes manimaculis (Anomura: Porcellanidae).</title>
        <authorList>
            <person name="Angst P."/>
        </authorList>
    </citation>
    <scope>NUCLEOTIDE SEQUENCE</scope>
    <source>
        <strain evidence="5">PB745_01</strain>
        <tissue evidence="5">Gill</tissue>
    </source>
</reference>
<dbReference type="Pfam" id="PF21794">
    <property type="entry name" value="RAD51D_N"/>
    <property type="match status" value="1"/>
</dbReference>
<gene>
    <name evidence="5" type="ORF">Pcinc_009756</name>
    <name evidence="4" type="ORF">Pcinc_017301</name>
</gene>
<organism evidence="5 6">
    <name type="scientific">Petrolisthes cinctipes</name>
    <name type="common">Flat porcelain crab</name>
    <dbReference type="NCBI Taxonomy" id="88211"/>
    <lineage>
        <taxon>Eukaryota</taxon>
        <taxon>Metazoa</taxon>
        <taxon>Ecdysozoa</taxon>
        <taxon>Arthropoda</taxon>
        <taxon>Crustacea</taxon>
        <taxon>Multicrustacea</taxon>
        <taxon>Malacostraca</taxon>
        <taxon>Eumalacostraca</taxon>
        <taxon>Eucarida</taxon>
        <taxon>Decapoda</taxon>
        <taxon>Pleocyemata</taxon>
        <taxon>Anomura</taxon>
        <taxon>Galatheoidea</taxon>
        <taxon>Porcellanidae</taxon>
        <taxon>Petrolisthes</taxon>
    </lineage>
</organism>
<dbReference type="GO" id="GO:0005524">
    <property type="term" value="F:ATP binding"/>
    <property type="evidence" value="ECO:0007669"/>
    <property type="project" value="InterPro"/>
</dbReference>
<dbReference type="AlphaFoldDB" id="A0AAE1G684"/>
<dbReference type="GO" id="GO:0005657">
    <property type="term" value="C:replication fork"/>
    <property type="evidence" value="ECO:0007669"/>
    <property type="project" value="TreeGrafter"/>
</dbReference>
<dbReference type="GO" id="GO:0140664">
    <property type="term" value="F:ATP-dependent DNA damage sensor activity"/>
    <property type="evidence" value="ECO:0007669"/>
    <property type="project" value="InterPro"/>
</dbReference>
<evidence type="ECO:0000313" key="5">
    <source>
        <dbReference type="EMBL" id="KAK3886070.1"/>
    </source>
</evidence>
<dbReference type="GO" id="GO:0000400">
    <property type="term" value="F:four-way junction DNA binding"/>
    <property type="evidence" value="ECO:0007669"/>
    <property type="project" value="TreeGrafter"/>
</dbReference>
<dbReference type="GO" id="GO:0007131">
    <property type="term" value="P:reciprocal meiotic recombination"/>
    <property type="evidence" value="ECO:0007669"/>
    <property type="project" value="TreeGrafter"/>
</dbReference>
<dbReference type="PANTHER" id="PTHR46457:SF1">
    <property type="entry name" value="DNA REPAIR PROTEIN RAD51 HOMOLOG 4"/>
    <property type="match status" value="1"/>
</dbReference>
<dbReference type="GO" id="GO:0003697">
    <property type="term" value="F:single-stranded DNA binding"/>
    <property type="evidence" value="ECO:0007669"/>
    <property type="project" value="TreeGrafter"/>
</dbReference>
<comment type="caution">
    <text evidence="5">The sequence shown here is derived from an EMBL/GenBank/DDBJ whole genome shotgun (WGS) entry which is preliminary data.</text>
</comment>
<evidence type="ECO:0000313" key="6">
    <source>
        <dbReference type="Proteomes" id="UP001286313"/>
    </source>
</evidence>
<proteinExistence type="predicted"/>
<dbReference type="Proteomes" id="UP001286313">
    <property type="component" value="Unassembled WGS sequence"/>
</dbReference>
<dbReference type="GO" id="GO:0042148">
    <property type="term" value="P:DNA strand invasion"/>
    <property type="evidence" value="ECO:0007669"/>
    <property type="project" value="TreeGrafter"/>
</dbReference>
<evidence type="ECO:0000259" key="3">
    <source>
        <dbReference type="PROSITE" id="PS50162"/>
    </source>
</evidence>
<dbReference type="PANTHER" id="PTHR46457">
    <property type="entry name" value="DNA REPAIR PROTEIN RAD51 HOMOLOG 4"/>
    <property type="match status" value="1"/>
</dbReference>
<dbReference type="EMBL" id="JAWQEG010001594">
    <property type="protein sequence ID" value="KAK3878041.1"/>
    <property type="molecule type" value="Genomic_DNA"/>
</dbReference>
<evidence type="ECO:0000256" key="1">
    <source>
        <dbReference type="ARBA" id="ARBA00004123"/>
    </source>
</evidence>
<sequence length="370" mass="40724">MRLTAGMCPALTQDVIEKLRECNIKNILDFMKTDPEVLAMKASISYRDLCSIRRVIIAHSAAFVVRGEDLLKEAITATKVIPTGTAELDRVLGGGVLTGEVVELCGGWGVGKSSLCVTLATHAALRLGLSVLYIDPLNSISALRFTPIIEKLSEDAGTVEEALSRIKVESPADVWGLLKALDLVQQPYLSFGRFNTGGCSRFNSNNPSGKIKLVILDSLASILTPLFIGSTKQELGMINQLAAALKSLACEQEVAIVVVNNVVQADYGKRRKRNDVYDEWKPALGRFWESVPHTRLFIQRLPNSIRQHTKKLPTSHAQNMQDSMTVNISVWKSTRLKRTVSMKAQNPEVNISRSSDEMRRVLVPCLLSVP</sequence>
<keyword evidence="2" id="KW-0539">Nucleus</keyword>
<dbReference type="GO" id="GO:0000724">
    <property type="term" value="P:double-strand break repair via homologous recombination"/>
    <property type="evidence" value="ECO:0007669"/>
    <property type="project" value="TreeGrafter"/>
</dbReference>
<dbReference type="Pfam" id="PF08423">
    <property type="entry name" value="Rad51"/>
    <property type="match status" value="1"/>
</dbReference>
<dbReference type="GO" id="GO:0000723">
    <property type="term" value="P:telomere maintenance"/>
    <property type="evidence" value="ECO:0007669"/>
    <property type="project" value="TreeGrafter"/>
</dbReference>
<protein>
    <recommendedName>
        <fullName evidence="3">RecA family profile 1 domain-containing protein</fullName>
    </recommendedName>
</protein>
<accession>A0AAE1G684</accession>
<dbReference type="GO" id="GO:0005815">
    <property type="term" value="C:microtubule organizing center"/>
    <property type="evidence" value="ECO:0007669"/>
    <property type="project" value="TreeGrafter"/>
</dbReference>
<comment type="subcellular location">
    <subcellularLocation>
        <location evidence="1">Nucleus</location>
    </subcellularLocation>
</comment>
<dbReference type="EMBL" id="JAWQEG010000735">
    <property type="protein sequence ID" value="KAK3886070.1"/>
    <property type="molecule type" value="Genomic_DNA"/>
</dbReference>
<dbReference type="InterPro" id="IPR048943">
    <property type="entry name" value="RAD51D_N"/>
</dbReference>
<dbReference type="InterPro" id="IPR020588">
    <property type="entry name" value="RecA_ATP-bd"/>
</dbReference>
<evidence type="ECO:0000313" key="4">
    <source>
        <dbReference type="EMBL" id="KAK3878041.1"/>
    </source>
</evidence>
<dbReference type="Gene3D" id="3.40.50.300">
    <property type="entry name" value="P-loop containing nucleotide triphosphate hydrolases"/>
    <property type="match status" value="1"/>
</dbReference>
<dbReference type="InterPro" id="IPR027417">
    <property type="entry name" value="P-loop_NTPase"/>
</dbReference>